<feature type="region of interest" description="Disordered" evidence="1">
    <location>
        <begin position="100"/>
        <end position="120"/>
    </location>
</feature>
<name>A0A0R3WEU6_TAEAS</name>
<accession>A0A0R3WEU6</accession>
<proteinExistence type="predicted"/>
<reference evidence="2" key="1">
    <citation type="submission" date="2017-02" db="UniProtKB">
        <authorList>
            <consortium name="WormBaseParasite"/>
        </authorList>
    </citation>
    <scope>IDENTIFICATION</scope>
</reference>
<dbReference type="STRING" id="60517.A0A0R3WEU6"/>
<dbReference type="AlphaFoldDB" id="A0A0R3WEU6"/>
<protein>
    <submittedName>
        <fullName evidence="2">ShKT domain-containing protein</fullName>
    </submittedName>
</protein>
<dbReference type="WBParaSite" id="TASK_0000936001-mRNA-1">
    <property type="protein sequence ID" value="TASK_0000936001-mRNA-1"/>
    <property type="gene ID" value="TASK_0000936001"/>
</dbReference>
<sequence>LFFTPNATKMFNFRAGCSARHSCPENYTQLMCTDFINGVKTCRLCCFDNNCIDPTPGSKVRVSVMKDLLLNSGFRDESIDAHLAHENEIAFNRGITTTPVTTTTTTTTTATTPAPTTTSTVDLCTSTPVSVSSIDILSEEEIEEDRYNLTTAKAKEEEKAVDLPDQRVVLAEVDVNEERDEGKRGEYPNSPADYSDARVKTTRGRLTDSQEMQMNDQTYNEEATTIVVVADLWDSSRGTVVRGGMSIASTLLITFVAAVEAVEVAV</sequence>
<evidence type="ECO:0000313" key="2">
    <source>
        <dbReference type="WBParaSite" id="TASK_0000936001-mRNA-1"/>
    </source>
</evidence>
<feature type="region of interest" description="Disordered" evidence="1">
    <location>
        <begin position="177"/>
        <end position="198"/>
    </location>
</feature>
<evidence type="ECO:0000256" key="1">
    <source>
        <dbReference type="SAM" id="MobiDB-lite"/>
    </source>
</evidence>
<organism evidence="2">
    <name type="scientific">Taenia asiatica</name>
    <name type="common">Asian tapeworm</name>
    <dbReference type="NCBI Taxonomy" id="60517"/>
    <lineage>
        <taxon>Eukaryota</taxon>
        <taxon>Metazoa</taxon>
        <taxon>Spiralia</taxon>
        <taxon>Lophotrochozoa</taxon>
        <taxon>Platyhelminthes</taxon>
        <taxon>Cestoda</taxon>
        <taxon>Eucestoda</taxon>
        <taxon>Cyclophyllidea</taxon>
        <taxon>Taeniidae</taxon>
        <taxon>Taenia</taxon>
    </lineage>
</organism>